<feature type="domain" description="NAD-dependent epimerase/dehydratase" evidence="2">
    <location>
        <begin position="3"/>
        <end position="232"/>
    </location>
</feature>
<dbReference type="SUPFAM" id="SSF51735">
    <property type="entry name" value="NAD(P)-binding Rossmann-fold domains"/>
    <property type="match status" value="1"/>
</dbReference>
<dbReference type="Pfam" id="PF01370">
    <property type="entry name" value="Epimerase"/>
    <property type="match status" value="1"/>
</dbReference>
<evidence type="ECO:0000313" key="4">
    <source>
        <dbReference type="Proteomes" id="UP000198694"/>
    </source>
</evidence>
<keyword evidence="4" id="KW-1185">Reference proteome</keyword>
<organism evidence="3 4">
    <name type="scientific">Sediminibacillus albus</name>
    <dbReference type="NCBI Taxonomy" id="407036"/>
    <lineage>
        <taxon>Bacteria</taxon>
        <taxon>Bacillati</taxon>
        <taxon>Bacillota</taxon>
        <taxon>Bacilli</taxon>
        <taxon>Bacillales</taxon>
        <taxon>Bacillaceae</taxon>
        <taxon>Sediminibacillus</taxon>
    </lineage>
</organism>
<evidence type="ECO:0000256" key="1">
    <source>
        <dbReference type="ARBA" id="ARBA00007637"/>
    </source>
</evidence>
<dbReference type="OrthoDB" id="9771073at2"/>
<name>A0A1G8WG89_9BACI</name>
<dbReference type="AlphaFoldDB" id="A0A1G8WG89"/>
<dbReference type="Proteomes" id="UP000198694">
    <property type="component" value="Unassembled WGS sequence"/>
</dbReference>
<protein>
    <submittedName>
        <fullName evidence="3">UDP-glucose 4-epimerase</fullName>
    </submittedName>
</protein>
<evidence type="ECO:0000313" key="3">
    <source>
        <dbReference type="EMBL" id="SDJ77328.1"/>
    </source>
</evidence>
<dbReference type="InterPro" id="IPR001509">
    <property type="entry name" value="Epimerase_deHydtase"/>
</dbReference>
<dbReference type="RefSeq" id="WP_093211245.1">
    <property type="nucleotide sequence ID" value="NZ_FNFL01000001.1"/>
</dbReference>
<reference evidence="3 4" key="1">
    <citation type="submission" date="2016-10" db="EMBL/GenBank/DDBJ databases">
        <authorList>
            <person name="de Groot N.N."/>
        </authorList>
    </citation>
    <scope>NUCLEOTIDE SEQUENCE [LARGE SCALE GENOMIC DNA]</scope>
    <source>
        <strain evidence="3 4">CGMCC 1.6502</strain>
    </source>
</reference>
<accession>A0A1G8WG89</accession>
<dbReference type="Gene3D" id="3.90.25.10">
    <property type="entry name" value="UDP-galactose 4-epimerase, domain 1"/>
    <property type="match status" value="1"/>
</dbReference>
<sequence length="312" mass="34994">MKVLVTGGAGFIGRYVVDALLTENYDVAVIDYDRTSALSRMENVEYYPVDITRGLDQVFEIEQPECVIHLAAQVDVTKSAADPGLDAETNIYGTINILKSCQKHRVGKIIFASSAAVYGEPQFLGISEDHPQVPISFYGISKHAAENYVKLYASLHGINYTILRYANVYGPVFDQKGEGNVIFNFLEKMTNGRRPIIYGNGNQTRDFIFVKDVAAAILAAIRRGDQQTLNIGTNLPTNLNQLAAQLNSLLGTELMPEYLTDRSGDIKESYLENKKALRELDWKVRYPLTKGLKETIENWNHDPLNDMDKNYQ</sequence>
<evidence type="ECO:0000259" key="2">
    <source>
        <dbReference type="Pfam" id="PF01370"/>
    </source>
</evidence>
<dbReference type="EMBL" id="FNFL01000001">
    <property type="protein sequence ID" value="SDJ77328.1"/>
    <property type="molecule type" value="Genomic_DNA"/>
</dbReference>
<dbReference type="STRING" id="407036.SAMN05216243_0787"/>
<dbReference type="InterPro" id="IPR036291">
    <property type="entry name" value="NAD(P)-bd_dom_sf"/>
</dbReference>
<proteinExistence type="inferred from homology"/>
<comment type="similarity">
    <text evidence="1">Belongs to the NAD(P)-dependent epimerase/dehydratase family.</text>
</comment>
<dbReference type="Gene3D" id="3.40.50.720">
    <property type="entry name" value="NAD(P)-binding Rossmann-like Domain"/>
    <property type="match status" value="1"/>
</dbReference>
<gene>
    <name evidence="3" type="ORF">SAMN05216243_0787</name>
</gene>
<dbReference type="PANTHER" id="PTHR43000">
    <property type="entry name" value="DTDP-D-GLUCOSE 4,6-DEHYDRATASE-RELATED"/>
    <property type="match status" value="1"/>
</dbReference>